<evidence type="ECO:0008006" key="3">
    <source>
        <dbReference type="Google" id="ProtNLM"/>
    </source>
</evidence>
<dbReference type="SUPFAM" id="SSF117856">
    <property type="entry name" value="AF0104/ALDC/Ptd012-like"/>
    <property type="match status" value="2"/>
</dbReference>
<evidence type="ECO:0000313" key="1">
    <source>
        <dbReference type="EMBL" id="SNR69557.1"/>
    </source>
</evidence>
<dbReference type="Proteomes" id="UP000198417">
    <property type="component" value="Unassembled WGS sequence"/>
</dbReference>
<dbReference type="EMBL" id="FZNN01000016">
    <property type="protein sequence ID" value="SNR69557.1"/>
    <property type="molecule type" value="Genomic_DNA"/>
</dbReference>
<sequence>MAEPRRIIHPGPPAPDRLSAVPCRATRQAVTLHAGIPLLAAMTDAVDGAAAWFDLSGIDTDRLSFVRPAPAPGDGHVAWYSATTTLDRARIVCAGAHLGRRDGAAFAHTHGVWADQIGGLHAGHLLAEYTVLARDVTVDVVVLEGARMESAKDPETGFVLFRSVRTGKVEHANAVLATARPHEPIDDIIVKIAGDAGMENATVTGLGSLIGTKFADHAAVGSYATEVLLTKGCLSEGQVDLQAMSVGFDGPHAKGILARSANTICVTFELLLVRDQPVS</sequence>
<evidence type="ECO:0000313" key="2">
    <source>
        <dbReference type="Proteomes" id="UP000198417"/>
    </source>
</evidence>
<dbReference type="RefSeq" id="WP_089272427.1">
    <property type="nucleotide sequence ID" value="NZ_FZNN01000016.1"/>
</dbReference>
<name>A0A238YEH7_9RHOB</name>
<gene>
    <name evidence="1" type="ORF">SAMN06265370_11677</name>
</gene>
<proteinExistence type="predicted"/>
<dbReference type="OrthoDB" id="8720942at2"/>
<accession>A0A238YEH7</accession>
<dbReference type="Gene3D" id="3.30.1330.80">
    <property type="entry name" value="Hypothetical protein, similar to alpha- acetolactate decarboxylase, domain 2"/>
    <property type="match status" value="1"/>
</dbReference>
<reference evidence="1 2" key="1">
    <citation type="submission" date="2017-06" db="EMBL/GenBank/DDBJ databases">
        <authorList>
            <person name="Kim H.J."/>
            <person name="Triplett B.A."/>
        </authorList>
    </citation>
    <scope>NUCLEOTIDE SEQUENCE [LARGE SCALE GENOMIC DNA]</scope>
    <source>
        <strain evidence="1 2">DSM 29052</strain>
    </source>
</reference>
<dbReference type="AlphaFoldDB" id="A0A238YEH7"/>
<organism evidence="1 2">
    <name type="scientific">Puniceibacterium sediminis</name>
    <dbReference type="NCBI Taxonomy" id="1608407"/>
    <lineage>
        <taxon>Bacteria</taxon>
        <taxon>Pseudomonadati</taxon>
        <taxon>Pseudomonadota</taxon>
        <taxon>Alphaproteobacteria</taxon>
        <taxon>Rhodobacterales</taxon>
        <taxon>Paracoccaceae</taxon>
        <taxon>Puniceibacterium</taxon>
    </lineage>
</organism>
<protein>
    <recommendedName>
        <fullName evidence="3">DUF296 domain-containing protein</fullName>
    </recommendedName>
</protein>
<keyword evidence="2" id="KW-1185">Reference proteome</keyword>